<evidence type="ECO:0000256" key="4">
    <source>
        <dbReference type="ARBA" id="ARBA00023125"/>
    </source>
</evidence>
<dbReference type="GO" id="GO:0003677">
    <property type="term" value="F:DNA binding"/>
    <property type="evidence" value="ECO:0007669"/>
    <property type="project" value="UniProtKB-KW"/>
</dbReference>
<dbReference type="InterPro" id="IPR004827">
    <property type="entry name" value="bZIP"/>
</dbReference>
<feature type="region of interest" description="Disordered" evidence="8">
    <location>
        <begin position="165"/>
        <end position="229"/>
    </location>
</feature>
<dbReference type="CDD" id="cd14686">
    <property type="entry name" value="bZIP"/>
    <property type="match status" value="1"/>
</dbReference>
<sequence>MVSDYQMHQLFSPTSLALDTSQKYNSDDSVFDNANLDSGLEMSPHMADSRRESFAVGPSLFSPKAEAWESVDMQSIPSTTGYSEHPNSNNPFFRLDQTQGSTPFTSQATQWAFGNGSGTCTPMPPFDSLSDFDAKTSIFQRPMPASVPFSNPNMNMFAGLNNSAQASSASVGPTTSATAGQAVSSLPRTDLAGHGQKKLPPSPTVRSHNDLRRGDGIRKKNARFEIPPDRNLSNIDQLISQSTDEQEVKELKQQKRLLRNRQAALDSRQRKKLHTERLEDEKKQYTTLVSDMEDEINGLKARVEQLLRERQSYQECVEAMTLEKEELIRTHTIETGELRKKVGVLTDHIRRVDGSDSLARADPTAHDFHAVLEPMAGMSMANDWNNLGYINNFGVEQSVKHEDIEMLPSKKSDAALVTEQDKSTAQGGLLFMLFLVGAFVMSNRSASNLPQVSEDVREASANILESVLKDAGVSSTTMGVEAMAPQPSVTASWDNMGGMTFGNANMGSSMLGDLADSLTQPTQEQANEQLFSMTPAQFNGVNSQEFIHVVPDRTASRGRRNLAEALSSMRAGRQSAADVYTRSLLWDQIPSEVVRSFVKMVSDSNHAQGELNPMAS</sequence>
<dbReference type="SUPFAM" id="SSF57959">
    <property type="entry name" value="Leucine zipper domain"/>
    <property type="match status" value="1"/>
</dbReference>
<proteinExistence type="inferred from homology"/>
<dbReference type="InterPro" id="IPR046347">
    <property type="entry name" value="bZIP_sf"/>
</dbReference>
<dbReference type="PANTHER" id="PTHR47416">
    <property type="entry name" value="BASIC-LEUCINE ZIPPER TRANSCRIPTION FACTOR F-RELATED"/>
    <property type="match status" value="1"/>
</dbReference>
<dbReference type="PROSITE" id="PS50217">
    <property type="entry name" value="BZIP"/>
    <property type="match status" value="1"/>
</dbReference>
<dbReference type="PANTHER" id="PTHR47416:SF8">
    <property type="entry name" value="BASIC-LEUCINE ZIPPER TRANSCRIPTION FACTOR E-RELATED"/>
    <property type="match status" value="1"/>
</dbReference>
<protein>
    <recommendedName>
        <fullName evidence="9">BZIP domain-containing protein</fullName>
    </recommendedName>
</protein>
<evidence type="ECO:0000313" key="11">
    <source>
        <dbReference type="Proteomes" id="UP001187682"/>
    </source>
</evidence>
<dbReference type="GO" id="GO:0003700">
    <property type="term" value="F:DNA-binding transcription factor activity"/>
    <property type="evidence" value="ECO:0007669"/>
    <property type="project" value="InterPro"/>
</dbReference>
<comment type="similarity">
    <text evidence="2">Belongs to the bZIP family.</text>
</comment>
<evidence type="ECO:0000313" key="10">
    <source>
        <dbReference type="EMBL" id="SPN97073.1"/>
    </source>
</evidence>
<dbReference type="AlphaFoldDB" id="A0AAE8SRD0"/>
<keyword evidence="11" id="KW-1185">Reference proteome</keyword>
<dbReference type="EMBL" id="ONZQ02000001">
    <property type="protein sequence ID" value="SPN97073.1"/>
    <property type="molecule type" value="Genomic_DNA"/>
</dbReference>
<reference evidence="10" key="1">
    <citation type="submission" date="2018-03" db="EMBL/GenBank/DDBJ databases">
        <authorList>
            <person name="Guldener U."/>
        </authorList>
    </citation>
    <scope>NUCLEOTIDE SEQUENCE</scope>
</reference>
<keyword evidence="6" id="KW-0539">Nucleus</keyword>
<keyword evidence="7" id="KW-0175">Coiled coil</keyword>
<dbReference type="Proteomes" id="UP001187682">
    <property type="component" value="Unassembled WGS sequence"/>
</dbReference>
<evidence type="ECO:0000259" key="9">
    <source>
        <dbReference type="PROSITE" id="PS50217"/>
    </source>
</evidence>
<dbReference type="SMART" id="SM00338">
    <property type="entry name" value="BRLZ"/>
    <property type="match status" value="1"/>
</dbReference>
<evidence type="ECO:0000256" key="2">
    <source>
        <dbReference type="ARBA" id="ARBA00007163"/>
    </source>
</evidence>
<dbReference type="GO" id="GO:0005634">
    <property type="term" value="C:nucleus"/>
    <property type="evidence" value="ECO:0007669"/>
    <property type="project" value="UniProtKB-SubCell"/>
</dbReference>
<comment type="caution">
    <text evidence="10">The sequence shown here is derived from an EMBL/GenBank/DDBJ whole genome shotgun (WGS) entry which is preliminary data.</text>
</comment>
<comment type="subcellular location">
    <subcellularLocation>
        <location evidence="1">Nucleus</location>
    </subcellularLocation>
</comment>
<accession>A0AAE8SRD0</accession>
<feature type="domain" description="BZIP" evidence="9">
    <location>
        <begin position="250"/>
        <end position="313"/>
    </location>
</feature>
<feature type="compositionally biased region" description="Basic and acidic residues" evidence="8">
    <location>
        <begin position="207"/>
        <end position="228"/>
    </location>
</feature>
<evidence type="ECO:0000256" key="8">
    <source>
        <dbReference type="SAM" id="MobiDB-lite"/>
    </source>
</evidence>
<gene>
    <name evidence="10" type="ORF">DNG_00589</name>
</gene>
<evidence type="ECO:0000256" key="3">
    <source>
        <dbReference type="ARBA" id="ARBA00023015"/>
    </source>
</evidence>
<evidence type="ECO:0000256" key="5">
    <source>
        <dbReference type="ARBA" id="ARBA00023163"/>
    </source>
</evidence>
<feature type="compositionally biased region" description="Polar residues" evidence="8">
    <location>
        <begin position="165"/>
        <end position="187"/>
    </location>
</feature>
<dbReference type="Pfam" id="PF00170">
    <property type="entry name" value="bZIP_1"/>
    <property type="match status" value="1"/>
</dbReference>
<dbReference type="Gene3D" id="1.20.5.170">
    <property type="match status" value="1"/>
</dbReference>
<keyword evidence="5" id="KW-0804">Transcription</keyword>
<evidence type="ECO:0000256" key="1">
    <source>
        <dbReference type="ARBA" id="ARBA00004123"/>
    </source>
</evidence>
<evidence type="ECO:0000256" key="6">
    <source>
        <dbReference type="ARBA" id="ARBA00023242"/>
    </source>
</evidence>
<evidence type="ECO:0000256" key="7">
    <source>
        <dbReference type="SAM" id="Coils"/>
    </source>
</evidence>
<feature type="coiled-coil region" evidence="7">
    <location>
        <begin position="241"/>
        <end position="323"/>
    </location>
</feature>
<keyword evidence="3" id="KW-0805">Transcription regulation</keyword>
<name>A0AAE8SRD0_9PEZI</name>
<keyword evidence="4" id="KW-0238">DNA-binding</keyword>
<organism evidence="10 11">
    <name type="scientific">Cephalotrichum gorgonifer</name>
    <dbReference type="NCBI Taxonomy" id="2041049"/>
    <lineage>
        <taxon>Eukaryota</taxon>
        <taxon>Fungi</taxon>
        <taxon>Dikarya</taxon>
        <taxon>Ascomycota</taxon>
        <taxon>Pezizomycotina</taxon>
        <taxon>Sordariomycetes</taxon>
        <taxon>Hypocreomycetidae</taxon>
        <taxon>Microascales</taxon>
        <taxon>Microascaceae</taxon>
        <taxon>Cephalotrichum</taxon>
    </lineage>
</organism>